<dbReference type="AlphaFoldDB" id="I3YGY5"/>
<proteinExistence type="predicted"/>
<dbReference type="InterPro" id="IPR005467">
    <property type="entry name" value="His_kinase_dom"/>
</dbReference>
<evidence type="ECO:0000256" key="8">
    <source>
        <dbReference type="ARBA" id="ARBA00023012"/>
    </source>
</evidence>
<organism evidence="12 13">
    <name type="scientific">Thiocystis violascens (strain ATCC 17096 / DSM 198 / 6111)</name>
    <name type="common">Chromatium violascens</name>
    <dbReference type="NCBI Taxonomy" id="765911"/>
    <lineage>
        <taxon>Bacteria</taxon>
        <taxon>Pseudomonadati</taxon>
        <taxon>Pseudomonadota</taxon>
        <taxon>Gammaproteobacteria</taxon>
        <taxon>Chromatiales</taxon>
        <taxon>Chromatiaceae</taxon>
        <taxon>Thiocystis</taxon>
    </lineage>
</organism>
<keyword evidence="13" id="KW-1185">Reference proteome</keyword>
<dbReference type="PANTHER" id="PTHR42878:SF7">
    <property type="entry name" value="SENSOR HISTIDINE KINASE GLRK"/>
    <property type="match status" value="1"/>
</dbReference>
<keyword evidence="7" id="KW-0067">ATP-binding</keyword>
<dbReference type="GO" id="GO:0007234">
    <property type="term" value="P:osmosensory signaling via phosphorelay pathway"/>
    <property type="evidence" value="ECO:0007669"/>
    <property type="project" value="TreeGrafter"/>
</dbReference>
<evidence type="ECO:0000256" key="6">
    <source>
        <dbReference type="ARBA" id="ARBA00022777"/>
    </source>
</evidence>
<dbReference type="GO" id="GO:0005524">
    <property type="term" value="F:ATP binding"/>
    <property type="evidence" value="ECO:0007669"/>
    <property type="project" value="UniProtKB-KW"/>
</dbReference>
<accession>I3YGY5</accession>
<dbReference type="InterPro" id="IPR003594">
    <property type="entry name" value="HATPase_dom"/>
</dbReference>
<dbReference type="InterPro" id="IPR050351">
    <property type="entry name" value="BphY/WalK/GraS-like"/>
</dbReference>
<keyword evidence="8" id="KW-0902">Two-component regulatory system</keyword>
<feature type="domain" description="Histidine kinase" evidence="11">
    <location>
        <begin position="327"/>
        <end position="534"/>
    </location>
</feature>
<keyword evidence="9" id="KW-0175">Coiled coil</keyword>
<evidence type="ECO:0000256" key="10">
    <source>
        <dbReference type="SAM" id="Phobius"/>
    </source>
</evidence>
<dbReference type="PANTHER" id="PTHR42878">
    <property type="entry name" value="TWO-COMPONENT HISTIDINE KINASE"/>
    <property type="match status" value="1"/>
</dbReference>
<dbReference type="InterPro" id="IPR004358">
    <property type="entry name" value="Sig_transdc_His_kin-like_C"/>
</dbReference>
<dbReference type="CDD" id="cd00082">
    <property type="entry name" value="HisKA"/>
    <property type="match status" value="1"/>
</dbReference>
<feature type="transmembrane region" description="Helical" evidence="10">
    <location>
        <begin position="28"/>
        <end position="48"/>
    </location>
</feature>
<dbReference type="eggNOG" id="COG0642">
    <property type="taxonomic scope" value="Bacteria"/>
</dbReference>
<evidence type="ECO:0000313" key="13">
    <source>
        <dbReference type="Proteomes" id="UP000006062"/>
    </source>
</evidence>
<dbReference type="EMBL" id="CP003154">
    <property type="protein sequence ID" value="AFL76253.1"/>
    <property type="molecule type" value="Genomic_DNA"/>
</dbReference>
<sequence length="536" mass="57967">MAADSEAVGAGVARVDADLGARRLPPPWLGHLLVFGLLFALVLGWFFVQTRQAERAFQDDAGEHARLLADAVILHARGALLAEEAMGHILTRFLGQSARFVDYLDSIAPFHTEELAAFAAEASLSVIRIVRADATVQGPADWETAEALDCASLERLIRLPRAHAILFGVAASQGRGCVLVGMDSRQTEALEAAIGLPRALAAVAELPGVISVRLLGETRNALATGHNAGLPQITLGRAADGRLVAQASAPVAGAELRLELDASPLQRMRARLWWEFIVFVLVLVLTGSAGTWVLYRHQRAHERQRLGYERRLSRQREEAGLGRAAAAIAHEIRNPLNAMAMGLQRLQMEAEELTAEHRRLLELVREAVQRTNGTVTGLLDYARPIQPRRISLALDALIVDQLSLYAPAITKARIGLESSLSPSSQVFGDPDLLRQVLDNLLRNALEASPAGSLLQIGLARLDGETWLTLENDGLELPAGEVERILEPWFTTKTLGTGLGLAISQRIVSAHGGRLLLTVPRPGRLCVTVVLPARPND</sequence>
<keyword evidence="4" id="KW-0808">Transferase</keyword>
<dbReference type="Proteomes" id="UP000006062">
    <property type="component" value="Chromosome"/>
</dbReference>
<dbReference type="Gene3D" id="3.30.565.10">
    <property type="entry name" value="Histidine kinase-like ATPase, C-terminal domain"/>
    <property type="match status" value="1"/>
</dbReference>
<dbReference type="SMART" id="SM00388">
    <property type="entry name" value="HisKA"/>
    <property type="match status" value="1"/>
</dbReference>
<dbReference type="STRING" id="765911.Thivi_4454"/>
<evidence type="ECO:0000256" key="9">
    <source>
        <dbReference type="SAM" id="Coils"/>
    </source>
</evidence>
<dbReference type="SUPFAM" id="SSF47384">
    <property type="entry name" value="Homodimeric domain of signal transducing histidine kinase"/>
    <property type="match status" value="1"/>
</dbReference>
<keyword evidence="6 12" id="KW-0418">Kinase</keyword>
<evidence type="ECO:0000256" key="7">
    <source>
        <dbReference type="ARBA" id="ARBA00022840"/>
    </source>
</evidence>
<dbReference type="CDD" id="cd00075">
    <property type="entry name" value="HATPase"/>
    <property type="match status" value="1"/>
</dbReference>
<keyword evidence="5" id="KW-0547">Nucleotide-binding</keyword>
<keyword evidence="3" id="KW-0597">Phosphoprotein</keyword>
<dbReference type="SMART" id="SM00387">
    <property type="entry name" value="HATPase_c"/>
    <property type="match status" value="1"/>
</dbReference>
<name>I3YGY5_THIV6</name>
<evidence type="ECO:0000313" key="12">
    <source>
        <dbReference type="EMBL" id="AFL76253.1"/>
    </source>
</evidence>
<dbReference type="InterPro" id="IPR036097">
    <property type="entry name" value="HisK_dim/P_sf"/>
</dbReference>
<evidence type="ECO:0000256" key="1">
    <source>
        <dbReference type="ARBA" id="ARBA00000085"/>
    </source>
</evidence>
<dbReference type="GO" id="GO:0030295">
    <property type="term" value="F:protein kinase activator activity"/>
    <property type="evidence" value="ECO:0007669"/>
    <property type="project" value="TreeGrafter"/>
</dbReference>
<dbReference type="InterPro" id="IPR003661">
    <property type="entry name" value="HisK_dim/P_dom"/>
</dbReference>
<dbReference type="GO" id="GO:0000155">
    <property type="term" value="F:phosphorelay sensor kinase activity"/>
    <property type="evidence" value="ECO:0007669"/>
    <property type="project" value="InterPro"/>
</dbReference>
<dbReference type="PROSITE" id="PS50109">
    <property type="entry name" value="HIS_KIN"/>
    <property type="match status" value="1"/>
</dbReference>
<dbReference type="Pfam" id="PF00512">
    <property type="entry name" value="HisKA"/>
    <property type="match status" value="1"/>
</dbReference>
<dbReference type="InterPro" id="IPR036890">
    <property type="entry name" value="HATPase_C_sf"/>
</dbReference>
<evidence type="ECO:0000259" key="11">
    <source>
        <dbReference type="PROSITE" id="PS50109"/>
    </source>
</evidence>
<keyword evidence="10" id="KW-1133">Transmembrane helix</keyword>
<dbReference type="HOGENOM" id="CLU_539398_0_0_6"/>
<protein>
    <recommendedName>
        <fullName evidence="2">histidine kinase</fullName>
        <ecNumber evidence="2">2.7.13.3</ecNumber>
    </recommendedName>
</protein>
<dbReference type="KEGG" id="tvi:Thivi_4454"/>
<keyword evidence="10" id="KW-0472">Membrane</keyword>
<dbReference type="EC" id="2.7.13.3" evidence="2"/>
<comment type="catalytic activity">
    <reaction evidence="1">
        <text>ATP + protein L-histidine = ADP + protein N-phospho-L-histidine.</text>
        <dbReference type="EC" id="2.7.13.3"/>
    </reaction>
</comment>
<dbReference type="Pfam" id="PF02518">
    <property type="entry name" value="HATPase_c"/>
    <property type="match status" value="1"/>
</dbReference>
<evidence type="ECO:0000256" key="3">
    <source>
        <dbReference type="ARBA" id="ARBA00022553"/>
    </source>
</evidence>
<feature type="transmembrane region" description="Helical" evidence="10">
    <location>
        <begin position="272"/>
        <end position="295"/>
    </location>
</feature>
<dbReference type="Gene3D" id="1.10.287.130">
    <property type="match status" value="1"/>
</dbReference>
<keyword evidence="10" id="KW-0812">Transmembrane</keyword>
<gene>
    <name evidence="12" type="ordered locus">Thivi_4454</name>
</gene>
<dbReference type="SUPFAM" id="SSF55874">
    <property type="entry name" value="ATPase domain of HSP90 chaperone/DNA topoisomerase II/histidine kinase"/>
    <property type="match status" value="1"/>
</dbReference>
<dbReference type="GO" id="GO:0000156">
    <property type="term" value="F:phosphorelay response regulator activity"/>
    <property type="evidence" value="ECO:0007669"/>
    <property type="project" value="TreeGrafter"/>
</dbReference>
<evidence type="ECO:0000256" key="5">
    <source>
        <dbReference type="ARBA" id="ARBA00022741"/>
    </source>
</evidence>
<reference evidence="12 13" key="1">
    <citation type="submission" date="2012-06" db="EMBL/GenBank/DDBJ databases">
        <title>Complete sequence of Thiocystis violascens DSM 198.</title>
        <authorList>
            <consortium name="US DOE Joint Genome Institute"/>
            <person name="Lucas S."/>
            <person name="Han J."/>
            <person name="Lapidus A."/>
            <person name="Cheng J.-F."/>
            <person name="Goodwin L."/>
            <person name="Pitluck S."/>
            <person name="Peters L."/>
            <person name="Ovchinnikova G."/>
            <person name="Teshima H."/>
            <person name="Detter J.C."/>
            <person name="Han C."/>
            <person name="Tapia R."/>
            <person name="Land M."/>
            <person name="Hauser L."/>
            <person name="Kyrpides N."/>
            <person name="Ivanova N."/>
            <person name="Pagani I."/>
            <person name="Vogl K."/>
            <person name="Liu Z."/>
            <person name="Frigaard N.-U."/>
            <person name="Bryant D."/>
            <person name="Woyke T."/>
        </authorList>
    </citation>
    <scope>NUCLEOTIDE SEQUENCE [LARGE SCALE GENOMIC DNA]</scope>
    <source>
        <strain evidence="13">ATCC 17096 / DSM 198 / 6111</strain>
    </source>
</reference>
<dbReference type="PRINTS" id="PR00344">
    <property type="entry name" value="BCTRLSENSOR"/>
</dbReference>
<feature type="coiled-coil region" evidence="9">
    <location>
        <begin position="336"/>
        <end position="370"/>
    </location>
</feature>
<evidence type="ECO:0000256" key="4">
    <source>
        <dbReference type="ARBA" id="ARBA00022679"/>
    </source>
</evidence>
<evidence type="ECO:0000256" key="2">
    <source>
        <dbReference type="ARBA" id="ARBA00012438"/>
    </source>
</evidence>